<reference evidence="2" key="1">
    <citation type="submission" date="2023-07" db="EMBL/GenBank/DDBJ databases">
        <title>Black Yeasts Isolated from many extreme environments.</title>
        <authorList>
            <person name="Coleine C."/>
            <person name="Stajich J.E."/>
            <person name="Selbmann L."/>
        </authorList>
    </citation>
    <scope>NUCLEOTIDE SEQUENCE</scope>
    <source>
        <strain evidence="2">CCFEE 5485</strain>
    </source>
</reference>
<evidence type="ECO:0000313" key="2">
    <source>
        <dbReference type="EMBL" id="KAK3670852.1"/>
    </source>
</evidence>
<evidence type="ECO:0000256" key="1">
    <source>
        <dbReference type="SAM" id="MobiDB-lite"/>
    </source>
</evidence>
<comment type="caution">
    <text evidence="2">The sequence shown here is derived from an EMBL/GenBank/DDBJ whole genome shotgun (WGS) entry which is preliminary data.</text>
</comment>
<dbReference type="EMBL" id="JAUTXT010000050">
    <property type="protein sequence ID" value="KAK3670852.1"/>
    <property type="molecule type" value="Genomic_DNA"/>
</dbReference>
<organism evidence="2 3">
    <name type="scientific">Recurvomyces mirabilis</name>
    <dbReference type="NCBI Taxonomy" id="574656"/>
    <lineage>
        <taxon>Eukaryota</taxon>
        <taxon>Fungi</taxon>
        <taxon>Dikarya</taxon>
        <taxon>Ascomycota</taxon>
        <taxon>Pezizomycotina</taxon>
        <taxon>Dothideomycetes</taxon>
        <taxon>Dothideomycetidae</taxon>
        <taxon>Mycosphaerellales</taxon>
        <taxon>Teratosphaeriaceae</taxon>
        <taxon>Recurvomyces</taxon>
    </lineage>
</organism>
<proteinExistence type="predicted"/>
<protein>
    <submittedName>
        <fullName evidence="2">Uncharacterized protein</fullName>
    </submittedName>
</protein>
<evidence type="ECO:0000313" key="3">
    <source>
        <dbReference type="Proteomes" id="UP001274830"/>
    </source>
</evidence>
<dbReference type="AlphaFoldDB" id="A0AAE0WHG5"/>
<gene>
    <name evidence="2" type="ORF">LTR78_009296</name>
</gene>
<feature type="region of interest" description="Disordered" evidence="1">
    <location>
        <begin position="65"/>
        <end position="131"/>
    </location>
</feature>
<keyword evidence="3" id="KW-1185">Reference proteome</keyword>
<dbReference type="Proteomes" id="UP001274830">
    <property type="component" value="Unassembled WGS sequence"/>
</dbReference>
<accession>A0AAE0WHG5</accession>
<feature type="compositionally biased region" description="Low complexity" evidence="1">
    <location>
        <begin position="113"/>
        <end position="122"/>
    </location>
</feature>
<name>A0AAE0WHG5_9PEZI</name>
<sequence length="151" mass="16127">MTHFHLQAKAKFNIDRIVTARVGDLFVEEVCAPFEIREVEGMERLFDVSWRREIVLGVPGKVEEMGVIGSTAPPPPVGQQSREIGTKSPPAGQQDGVRSVSLPVPAQVPITASRGESSKSSVGKGGKASGFTACGSQFKLPNHIADAKIFT</sequence>